<feature type="compositionally biased region" description="Polar residues" evidence="1">
    <location>
        <begin position="568"/>
        <end position="578"/>
    </location>
</feature>
<dbReference type="EMBL" id="KE504144">
    <property type="protein sequence ID" value="EPT01175.1"/>
    <property type="molecule type" value="Genomic_DNA"/>
</dbReference>
<protein>
    <submittedName>
        <fullName evidence="2">Uncharacterized protein</fullName>
    </submittedName>
</protein>
<evidence type="ECO:0000256" key="1">
    <source>
        <dbReference type="SAM" id="MobiDB-lite"/>
    </source>
</evidence>
<gene>
    <name evidence="2" type="ORF">FOMPIDRAFT_64294</name>
</gene>
<dbReference type="AlphaFoldDB" id="S8FSK6"/>
<dbReference type="Proteomes" id="UP000015241">
    <property type="component" value="Unassembled WGS sequence"/>
</dbReference>
<feature type="compositionally biased region" description="Basic residues" evidence="1">
    <location>
        <begin position="45"/>
        <end position="54"/>
    </location>
</feature>
<feature type="region of interest" description="Disordered" evidence="1">
    <location>
        <begin position="1"/>
        <end position="60"/>
    </location>
</feature>
<accession>S8FSK6</accession>
<proteinExistence type="predicted"/>
<sequence length="1004" mass="112805">MPSGPTGLRTSSPEQHSVAASIHPVYRSDDSGSDGESTDREHPAKRSKNARGRKRSEEERKMALKNDEWVLSFDATTVTCRGCRKVCKLNRKRRYALGNWAQHRDECEFITGKRKIRAAVKVADPDSDRDLPHTQIKQEHDIPLDGNAKVEEKDWTLPEQRRLDRQLQGFARWIVDFDDRSVRSTTCEGNTRNAHAICDKCTHLAKDESLKHAIRRAQHVASLTIDEQQAVQARREKYMRKTLTSSDGRNLQAVLDDPITRGVLMSIDKGDKVGCFLRLYQQAKDGKLSKYETFMGICQVLNDRAWRESQPDAKKLLHGMRYSAELWNFFILMRSYGGDSAQQYNILAQELGFASLRSTRYFVKKSDDALQSGELEYENVARVKRFLDTFGLSGVPVAVGSDCTKVRKRLSYSNDHGCHILGSTLPLSECRVEDADDIDALVRRVEDENVFATQTRAIMIKTPLPQIPPMVVALLPTSGSDTAQKIHELHVQLLKMAAQLAISIIVYAADGAASELDAQAMMDMLPSEKDPLIYQYPLYGVYLRAPVFEHTGPLISVQDPSHGRKTARNQPQHGTHTASLGKGYLVNRSLVQLCEVGKSGLRRSDVEKVDKQDDGAARRLFHHMALEAMTFKIFNRLCDTLVLLALAYARHYPDQPFCPWLLGTDFLEHFFGLARCMLPNFTYAELLKLVKHVMLRQKILLSRKPGTIPKSEREARSGYLFDFDNTPLTPNELRESHVKLTITDLNGLVELAANEASKIARQLLHMKQVPLSGTQEENDGRHYLEEDLHDDSEPDDAILDEPLAATAGLDPSATSMALRLQDSTQHCARYAALCEDYETSRTELEGLSLDTLAVTASLIPDATRAHAPTASQSANGDALPEDAMMSAILDKDRKVSVAAMLRARQKHQSGTAVKSERVIALDPKFALSKLDGVMTGKDAERQPRAKGKMSVKEAAHRVRITQVLHSELQREKTTREHRYETQSKKIQKIAEQKQSSMLLLFIYS</sequence>
<keyword evidence="3" id="KW-1185">Reference proteome</keyword>
<dbReference type="OrthoDB" id="2436145at2759"/>
<name>S8FSK6_FOMSC</name>
<evidence type="ECO:0000313" key="3">
    <source>
        <dbReference type="Proteomes" id="UP000015241"/>
    </source>
</evidence>
<dbReference type="InParanoid" id="S8FSK6"/>
<evidence type="ECO:0000313" key="2">
    <source>
        <dbReference type="EMBL" id="EPT01175.1"/>
    </source>
</evidence>
<dbReference type="STRING" id="743788.S8FSK6"/>
<reference evidence="2 3" key="1">
    <citation type="journal article" date="2012" name="Science">
        <title>The Paleozoic origin of enzymatic lignin decomposition reconstructed from 31 fungal genomes.</title>
        <authorList>
            <person name="Floudas D."/>
            <person name="Binder M."/>
            <person name="Riley R."/>
            <person name="Barry K."/>
            <person name="Blanchette R.A."/>
            <person name="Henrissat B."/>
            <person name="Martinez A.T."/>
            <person name="Otillar R."/>
            <person name="Spatafora J.W."/>
            <person name="Yadav J.S."/>
            <person name="Aerts A."/>
            <person name="Benoit I."/>
            <person name="Boyd A."/>
            <person name="Carlson A."/>
            <person name="Copeland A."/>
            <person name="Coutinho P.M."/>
            <person name="de Vries R.P."/>
            <person name="Ferreira P."/>
            <person name="Findley K."/>
            <person name="Foster B."/>
            <person name="Gaskell J."/>
            <person name="Glotzer D."/>
            <person name="Gorecki P."/>
            <person name="Heitman J."/>
            <person name="Hesse C."/>
            <person name="Hori C."/>
            <person name="Igarashi K."/>
            <person name="Jurgens J.A."/>
            <person name="Kallen N."/>
            <person name="Kersten P."/>
            <person name="Kohler A."/>
            <person name="Kuees U."/>
            <person name="Kumar T.K.A."/>
            <person name="Kuo A."/>
            <person name="LaButti K."/>
            <person name="Larrondo L.F."/>
            <person name="Lindquist E."/>
            <person name="Ling A."/>
            <person name="Lombard V."/>
            <person name="Lucas S."/>
            <person name="Lundell T."/>
            <person name="Martin R."/>
            <person name="McLaughlin D.J."/>
            <person name="Morgenstern I."/>
            <person name="Morin E."/>
            <person name="Murat C."/>
            <person name="Nagy L.G."/>
            <person name="Nolan M."/>
            <person name="Ohm R.A."/>
            <person name="Patyshakuliyeva A."/>
            <person name="Rokas A."/>
            <person name="Ruiz-Duenas F.J."/>
            <person name="Sabat G."/>
            <person name="Salamov A."/>
            <person name="Samejima M."/>
            <person name="Schmutz J."/>
            <person name="Slot J.C."/>
            <person name="St John F."/>
            <person name="Stenlid J."/>
            <person name="Sun H."/>
            <person name="Sun S."/>
            <person name="Syed K."/>
            <person name="Tsang A."/>
            <person name="Wiebenga A."/>
            <person name="Young D."/>
            <person name="Pisabarro A."/>
            <person name="Eastwood D.C."/>
            <person name="Martin F."/>
            <person name="Cullen D."/>
            <person name="Grigoriev I.V."/>
            <person name="Hibbett D.S."/>
        </authorList>
    </citation>
    <scope>NUCLEOTIDE SEQUENCE</scope>
    <source>
        <strain evidence="3">FP-58527</strain>
    </source>
</reference>
<feature type="region of interest" description="Disordered" evidence="1">
    <location>
        <begin position="558"/>
        <end position="578"/>
    </location>
</feature>
<dbReference type="eggNOG" id="ENOG502QUPU">
    <property type="taxonomic scope" value="Eukaryota"/>
</dbReference>
<dbReference type="HOGENOM" id="CLU_003111_0_0_1"/>
<organism evidence="2 3">
    <name type="scientific">Fomitopsis schrenkii</name>
    <name type="common">Brown rot fungus</name>
    <dbReference type="NCBI Taxonomy" id="2126942"/>
    <lineage>
        <taxon>Eukaryota</taxon>
        <taxon>Fungi</taxon>
        <taxon>Dikarya</taxon>
        <taxon>Basidiomycota</taxon>
        <taxon>Agaricomycotina</taxon>
        <taxon>Agaricomycetes</taxon>
        <taxon>Polyporales</taxon>
        <taxon>Fomitopsis</taxon>
    </lineage>
</organism>